<protein>
    <submittedName>
        <fullName evidence="7">Na+/Ca+ antiporter, CaCA family</fullName>
    </submittedName>
</protein>
<dbReference type="PANTHER" id="PTHR10846:SF8">
    <property type="entry name" value="INNER MEMBRANE PROTEIN YRBG"/>
    <property type="match status" value="1"/>
</dbReference>
<dbReference type="GO" id="GO:0005886">
    <property type="term" value="C:plasma membrane"/>
    <property type="evidence" value="ECO:0007669"/>
    <property type="project" value="TreeGrafter"/>
</dbReference>
<gene>
    <name evidence="7" type="ORF">ThimaDRAFT_4165</name>
</gene>
<dbReference type="InterPro" id="IPR004837">
    <property type="entry name" value="NaCa_Exmemb"/>
</dbReference>
<evidence type="ECO:0000256" key="2">
    <source>
        <dbReference type="ARBA" id="ARBA00022692"/>
    </source>
</evidence>
<proteinExistence type="predicted"/>
<dbReference type="GO" id="GO:0005262">
    <property type="term" value="F:calcium channel activity"/>
    <property type="evidence" value="ECO:0007669"/>
    <property type="project" value="TreeGrafter"/>
</dbReference>
<reference evidence="7 8" key="1">
    <citation type="submission" date="2011-06" db="EMBL/GenBank/DDBJ databases">
        <title>The draft genome of Thiocapsa marina 5811.</title>
        <authorList>
            <consortium name="US DOE Joint Genome Institute (JGI-PGF)"/>
            <person name="Lucas S."/>
            <person name="Han J."/>
            <person name="Cheng J.-F."/>
            <person name="Goodwin L."/>
            <person name="Pitluck S."/>
            <person name="Peters L."/>
            <person name="Land M.L."/>
            <person name="Hauser L."/>
            <person name="Vogl K."/>
            <person name="Liu Z."/>
            <person name="Imhoff J."/>
            <person name="Thiel V."/>
            <person name="Frigaard N.-U."/>
            <person name="Bryant D."/>
            <person name="Woyke T.J."/>
        </authorList>
    </citation>
    <scope>NUCLEOTIDE SEQUENCE [LARGE SCALE GENOMIC DNA]</scope>
    <source>
        <strain evidence="7 8">5811</strain>
    </source>
</reference>
<keyword evidence="4 5" id="KW-0472">Membrane</keyword>
<evidence type="ECO:0000256" key="3">
    <source>
        <dbReference type="ARBA" id="ARBA00022989"/>
    </source>
</evidence>
<dbReference type="GO" id="GO:0006874">
    <property type="term" value="P:intracellular calcium ion homeostasis"/>
    <property type="evidence" value="ECO:0007669"/>
    <property type="project" value="TreeGrafter"/>
</dbReference>
<keyword evidence="2 5" id="KW-0812">Transmembrane</keyword>
<feature type="transmembrane region" description="Helical" evidence="5">
    <location>
        <begin position="274"/>
        <end position="291"/>
    </location>
</feature>
<evidence type="ECO:0000256" key="5">
    <source>
        <dbReference type="SAM" id="Phobius"/>
    </source>
</evidence>
<dbReference type="Gene3D" id="1.20.1420.30">
    <property type="entry name" value="NCX, central ion-binding region"/>
    <property type="match status" value="2"/>
</dbReference>
<dbReference type="PATRIC" id="fig|768671.3.peg.4397"/>
<organism evidence="7 8">
    <name type="scientific">Thiocapsa marina 5811</name>
    <dbReference type="NCBI Taxonomy" id="768671"/>
    <lineage>
        <taxon>Bacteria</taxon>
        <taxon>Pseudomonadati</taxon>
        <taxon>Pseudomonadota</taxon>
        <taxon>Gammaproteobacteria</taxon>
        <taxon>Chromatiales</taxon>
        <taxon>Chromatiaceae</taxon>
        <taxon>Thiocapsa</taxon>
    </lineage>
</organism>
<dbReference type="EMBL" id="AFWV01000016">
    <property type="protein sequence ID" value="EGV16582.1"/>
    <property type="molecule type" value="Genomic_DNA"/>
</dbReference>
<dbReference type="OrthoDB" id="9794225at2"/>
<feature type="transmembrane region" description="Helical" evidence="5">
    <location>
        <begin position="303"/>
        <end position="321"/>
    </location>
</feature>
<dbReference type="InterPro" id="IPR004481">
    <property type="entry name" value="K/Na/Ca-exchanger"/>
</dbReference>
<sequence>MVLASLSVVFGLALLLWSADRFVEGSAVTARHLGMPPLLIGMVIVGFGTSAPEMVVSALAAMQGNPGLALGNAYGSNITNIALILGLTAIISPIAVHSSVLRKELPILAAVTIFAVLMLLDGELSRMDAWVFLGVFAALMFWTVREGLRHRSDPLADEMKQELDAAEMPLRRALLWVVIGLVLLIVSSRLLVWGAVEIAHALGVSDLIIGLTIVAVGTSLPELASSIIAARKGEHDIALGNIIGSNLFNTLAVVGIAGAIHPMVVPAEVISRDMMVMGLLTLSLFVIGYGFRGPGRINRIEGLLLLACYVGYTSYLISTLFKP</sequence>
<dbReference type="STRING" id="768671.ThimaDRAFT_4165"/>
<feature type="domain" description="Sodium/calcium exchanger membrane region" evidence="6">
    <location>
        <begin position="173"/>
        <end position="317"/>
    </location>
</feature>
<dbReference type="PANTHER" id="PTHR10846">
    <property type="entry name" value="SODIUM/POTASSIUM/CALCIUM EXCHANGER"/>
    <property type="match status" value="1"/>
</dbReference>
<feature type="transmembrane region" description="Helical" evidence="5">
    <location>
        <begin position="208"/>
        <end position="230"/>
    </location>
</feature>
<dbReference type="GO" id="GO:0008273">
    <property type="term" value="F:calcium, potassium:sodium antiporter activity"/>
    <property type="evidence" value="ECO:0007669"/>
    <property type="project" value="TreeGrafter"/>
</dbReference>
<evidence type="ECO:0000313" key="7">
    <source>
        <dbReference type="EMBL" id="EGV16582.1"/>
    </source>
</evidence>
<name>F9UGW2_9GAMM</name>
<dbReference type="RefSeq" id="WP_007195037.1">
    <property type="nucleotide sequence ID" value="NZ_AFWV01000016.1"/>
</dbReference>
<dbReference type="Proteomes" id="UP000005459">
    <property type="component" value="Unassembled WGS sequence"/>
</dbReference>
<evidence type="ECO:0000256" key="1">
    <source>
        <dbReference type="ARBA" id="ARBA00004141"/>
    </source>
</evidence>
<dbReference type="eggNOG" id="COG0530">
    <property type="taxonomic scope" value="Bacteria"/>
</dbReference>
<feature type="transmembrane region" description="Helical" evidence="5">
    <location>
        <begin position="127"/>
        <end position="144"/>
    </location>
</feature>
<dbReference type="Pfam" id="PF01699">
    <property type="entry name" value="Na_Ca_ex"/>
    <property type="match status" value="2"/>
</dbReference>
<evidence type="ECO:0000256" key="4">
    <source>
        <dbReference type="ARBA" id="ARBA00023136"/>
    </source>
</evidence>
<evidence type="ECO:0000313" key="8">
    <source>
        <dbReference type="Proteomes" id="UP000005459"/>
    </source>
</evidence>
<feature type="transmembrane region" description="Helical" evidence="5">
    <location>
        <begin position="173"/>
        <end position="196"/>
    </location>
</feature>
<dbReference type="InterPro" id="IPR044880">
    <property type="entry name" value="NCX_ion-bd_dom_sf"/>
</dbReference>
<keyword evidence="8" id="KW-1185">Reference proteome</keyword>
<feature type="transmembrane region" description="Helical" evidence="5">
    <location>
        <begin position="78"/>
        <end position="96"/>
    </location>
</feature>
<comment type="subcellular location">
    <subcellularLocation>
        <location evidence="1">Membrane</location>
        <topology evidence="1">Multi-pass membrane protein</topology>
    </subcellularLocation>
</comment>
<dbReference type="AlphaFoldDB" id="F9UGW2"/>
<feature type="domain" description="Sodium/calcium exchanger membrane region" evidence="6">
    <location>
        <begin position="7"/>
        <end position="143"/>
    </location>
</feature>
<accession>F9UGW2</accession>
<dbReference type="NCBIfam" id="TIGR00367">
    <property type="entry name" value="calcium/sodium antiporter"/>
    <property type="match status" value="1"/>
</dbReference>
<feature type="transmembrane region" description="Helical" evidence="5">
    <location>
        <begin position="242"/>
        <end position="262"/>
    </location>
</feature>
<evidence type="ECO:0000259" key="6">
    <source>
        <dbReference type="Pfam" id="PF01699"/>
    </source>
</evidence>
<keyword evidence="3 5" id="KW-1133">Transmembrane helix</keyword>